<organism evidence="1 2">
    <name type="scientific">Rhizorhabdus dicambivorans</name>
    <dbReference type="NCBI Taxonomy" id="1850238"/>
    <lineage>
        <taxon>Bacteria</taxon>
        <taxon>Pseudomonadati</taxon>
        <taxon>Pseudomonadota</taxon>
        <taxon>Alphaproteobacteria</taxon>
        <taxon>Sphingomonadales</taxon>
        <taxon>Sphingomonadaceae</taxon>
        <taxon>Rhizorhabdus</taxon>
    </lineage>
</organism>
<proteinExistence type="predicted"/>
<sequence length="125" mass="13932">MPNSLESGDGHVFIRLGWGRQSARDLLHDRHPHGDVEIVEDMLGVRPHVPLKIADVPATIGHEGDLTVHPDALLQQQFMKATTRPVVMSDHEAEPARWLANFAILARIDDGLTHDHLEIVRPIVP</sequence>
<reference evidence="1 2" key="1">
    <citation type="submission" date="2017-09" db="EMBL/GenBank/DDBJ databases">
        <title>The Catabolism of 3,6-Dichlorosalicylic acid is Initiated by the Cytochrome P450 Monooxygenase DsmABC in Rhizorhabdus dicambivorans Ndbn-20.</title>
        <authorList>
            <person name="Na L."/>
        </authorList>
    </citation>
    <scope>NUCLEOTIDE SEQUENCE [LARGE SCALE GENOMIC DNA]</scope>
    <source>
        <strain evidence="1 2">Ndbn-20m</strain>
    </source>
</reference>
<evidence type="ECO:0000313" key="1">
    <source>
        <dbReference type="EMBL" id="PCE40042.1"/>
    </source>
</evidence>
<evidence type="ECO:0000313" key="2">
    <source>
        <dbReference type="Proteomes" id="UP000218934"/>
    </source>
</evidence>
<accession>A0A2A4FQQ2</accession>
<keyword evidence="2" id="KW-1185">Reference proteome</keyword>
<protein>
    <submittedName>
        <fullName evidence="1">Uncharacterized protein</fullName>
    </submittedName>
</protein>
<dbReference type="KEGG" id="rdi:CMV14_25915"/>
<comment type="caution">
    <text evidence="1">The sequence shown here is derived from an EMBL/GenBank/DDBJ whole genome shotgun (WGS) entry which is preliminary data.</text>
</comment>
<gene>
    <name evidence="1" type="ORF">COO09_22490</name>
</gene>
<dbReference type="Proteomes" id="UP000218934">
    <property type="component" value="Unassembled WGS sequence"/>
</dbReference>
<name>A0A2A4FQQ2_9SPHN</name>
<dbReference type="EMBL" id="NWUF01000037">
    <property type="protein sequence ID" value="PCE40042.1"/>
    <property type="molecule type" value="Genomic_DNA"/>
</dbReference>
<dbReference type="AlphaFoldDB" id="A0A2A4FQQ2"/>